<dbReference type="Proteomes" id="UP000006729">
    <property type="component" value="Chromosome 3"/>
</dbReference>
<sequence>MVNFVGNLAQTREKNKTRATAEFSFSFNCCNEMNIKMPQLKIVKDELMFTAWFGLKESRLMMIYEYESVG</sequence>
<reference evidence="1 2" key="1">
    <citation type="journal article" date="2006" name="Science">
        <title>The genome of black cottonwood, Populus trichocarpa (Torr. &amp; Gray).</title>
        <authorList>
            <person name="Tuskan G.A."/>
            <person name="Difazio S."/>
            <person name="Jansson S."/>
            <person name="Bohlmann J."/>
            <person name="Grigoriev I."/>
            <person name="Hellsten U."/>
            <person name="Putnam N."/>
            <person name="Ralph S."/>
            <person name="Rombauts S."/>
            <person name="Salamov A."/>
            <person name="Schein J."/>
            <person name="Sterck L."/>
            <person name="Aerts A."/>
            <person name="Bhalerao R.R."/>
            <person name="Bhalerao R.P."/>
            <person name="Blaudez D."/>
            <person name="Boerjan W."/>
            <person name="Brun A."/>
            <person name="Brunner A."/>
            <person name="Busov V."/>
            <person name="Campbell M."/>
            <person name="Carlson J."/>
            <person name="Chalot M."/>
            <person name="Chapman J."/>
            <person name="Chen G.L."/>
            <person name="Cooper D."/>
            <person name="Coutinho P.M."/>
            <person name="Couturier J."/>
            <person name="Covert S."/>
            <person name="Cronk Q."/>
            <person name="Cunningham R."/>
            <person name="Davis J."/>
            <person name="Degroeve S."/>
            <person name="Dejardin A."/>
            <person name="Depamphilis C."/>
            <person name="Detter J."/>
            <person name="Dirks B."/>
            <person name="Dubchak I."/>
            <person name="Duplessis S."/>
            <person name="Ehlting J."/>
            <person name="Ellis B."/>
            <person name="Gendler K."/>
            <person name="Goodstein D."/>
            <person name="Gribskov M."/>
            <person name="Grimwood J."/>
            <person name="Groover A."/>
            <person name="Gunter L."/>
            <person name="Hamberger B."/>
            <person name="Heinze B."/>
            <person name="Helariutta Y."/>
            <person name="Henrissat B."/>
            <person name="Holligan D."/>
            <person name="Holt R."/>
            <person name="Huang W."/>
            <person name="Islam-Faridi N."/>
            <person name="Jones S."/>
            <person name="Jones-Rhoades M."/>
            <person name="Jorgensen R."/>
            <person name="Joshi C."/>
            <person name="Kangasjarvi J."/>
            <person name="Karlsson J."/>
            <person name="Kelleher C."/>
            <person name="Kirkpatrick R."/>
            <person name="Kirst M."/>
            <person name="Kohler A."/>
            <person name="Kalluri U."/>
            <person name="Larimer F."/>
            <person name="Leebens-Mack J."/>
            <person name="Leple J.C."/>
            <person name="Locascio P."/>
            <person name="Lou Y."/>
            <person name="Lucas S."/>
            <person name="Martin F."/>
            <person name="Montanini B."/>
            <person name="Napoli C."/>
            <person name="Nelson D.R."/>
            <person name="Nelson C."/>
            <person name="Nieminen K."/>
            <person name="Nilsson O."/>
            <person name="Pereda V."/>
            <person name="Peter G."/>
            <person name="Philippe R."/>
            <person name="Pilate G."/>
            <person name="Poliakov A."/>
            <person name="Razumovskaya J."/>
            <person name="Richardson P."/>
            <person name="Rinaldi C."/>
            <person name="Ritland K."/>
            <person name="Rouze P."/>
            <person name="Ryaboy D."/>
            <person name="Schmutz J."/>
            <person name="Schrader J."/>
            <person name="Segerman B."/>
            <person name="Shin H."/>
            <person name="Siddiqui A."/>
            <person name="Sterky F."/>
            <person name="Terry A."/>
            <person name="Tsai C.J."/>
            <person name="Uberbacher E."/>
            <person name="Unneberg P."/>
            <person name="Vahala J."/>
            <person name="Wall K."/>
            <person name="Wessler S."/>
            <person name="Yang G."/>
            <person name="Yin T."/>
            <person name="Douglas C."/>
            <person name="Marra M."/>
            <person name="Sandberg G."/>
            <person name="Van de Peer Y."/>
            <person name="Rokhsar D."/>
        </authorList>
    </citation>
    <scope>NUCLEOTIDE SEQUENCE [LARGE SCALE GENOMIC DNA]</scope>
    <source>
        <strain evidence="2">cv. Nisqually</strain>
    </source>
</reference>
<evidence type="ECO:0000313" key="2">
    <source>
        <dbReference type="Proteomes" id="UP000006729"/>
    </source>
</evidence>
<evidence type="ECO:0000313" key="1">
    <source>
        <dbReference type="EMBL" id="PNT44737.1"/>
    </source>
</evidence>
<protein>
    <submittedName>
        <fullName evidence="1">Uncharacterized protein</fullName>
    </submittedName>
</protein>
<accession>A0A2K2B4N5</accession>
<keyword evidence="2" id="KW-1185">Reference proteome</keyword>
<name>A0A2K2B4N5_POPTR</name>
<dbReference type="EMBL" id="CM009292">
    <property type="protein sequence ID" value="PNT44737.1"/>
    <property type="molecule type" value="Genomic_DNA"/>
</dbReference>
<proteinExistence type="predicted"/>
<gene>
    <name evidence="1" type="ORF">POPTR_003G100400</name>
</gene>
<dbReference type="AlphaFoldDB" id="A0A2K2B4N5"/>
<dbReference type="InParanoid" id="A0A2K2B4N5"/>
<organism evidence="1 2">
    <name type="scientific">Populus trichocarpa</name>
    <name type="common">Western balsam poplar</name>
    <name type="synonym">Populus balsamifera subsp. trichocarpa</name>
    <dbReference type="NCBI Taxonomy" id="3694"/>
    <lineage>
        <taxon>Eukaryota</taxon>
        <taxon>Viridiplantae</taxon>
        <taxon>Streptophyta</taxon>
        <taxon>Embryophyta</taxon>
        <taxon>Tracheophyta</taxon>
        <taxon>Spermatophyta</taxon>
        <taxon>Magnoliopsida</taxon>
        <taxon>eudicotyledons</taxon>
        <taxon>Gunneridae</taxon>
        <taxon>Pentapetalae</taxon>
        <taxon>rosids</taxon>
        <taxon>fabids</taxon>
        <taxon>Malpighiales</taxon>
        <taxon>Salicaceae</taxon>
        <taxon>Saliceae</taxon>
        <taxon>Populus</taxon>
    </lineage>
</organism>